<proteinExistence type="predicted"/>
<organism evidence="2 3">
    <name type="scientific">Eragrostis curvula</name>
    <name type="common">weeping love grass</name>
    <dbReference type="NCBI Taxonomy" id="38414"/>
    <lineage>
        <taxon>Eukaryota</taxon>
        <taxon>Viridiplantae</taxon>
        <taxon>Streptophyta</taxon>
        <taxon>Embryophyta</taxon>
        <taxon>Tracheophyta</taxon>
        <taxon>Spermatophyta</taxon>
        <taxon>Magnoliopsida</taxon>
        <taxon>Liliopsida</taxon>
        <taxon>Poales</taxon>
        <taxon>Poaceae</taxon>
        <taxon>PACMAD clade</taxon>
        <taxon>Chloridoideae</taxon>
        <taxon>Eragrostideae</taxon>
        <taxon>Eragrostidinae</taxon>
        <taxon>Eragrostis</taxon>
    </lineage>
</organism>
<dbReference type="AlphaFoldDB" id="A0A5J9SFF2"/>
<dbReference type="Proteomes" id="UP000324897">
    <property type="component" value="Unassembled WGS sequence"/>
</dbReference>
<reference evidence="2 3" key="1">
    <citation type="journal article" date="2019" name="Sci. Rep.">
        <title>A high-quality genome of Eragrostis curvula grass provides insights into Poaceae evolution and supports new strategies to enhance forage quality.</title>
        <authorList>
            <person name="Carballo J."/>
            <person name="Santos B.A.C.M."/>
            <person name="Zappacosta D."/>
            <person name="Garbus I."/>
            <person name="Selva J.P."/>
            <person name="Gallo C.A."/>
            <person name="Diaz A."/>
            <person name="Albertini E."/>
            <person name="Caccamo M."/>
            <person name="Echenique V."/>
        </authorList>
    </citation>
    <scope>NUCLEOTIDE SEQUENCE [LARGE SCALE GENOMIC DNA]</scope>
    <source>
        <strain evidence="3">cv. Victoria</strain>
        <tissue evidence="2">Leaf</tissue>
    </source>
</reference>
<name>A0A5J9SFF2_9POAL</name>
<protein>
    <submittedName>
        <fullName evidence="2">Uncharacterized protein</fullName>
    </submittedName>
</protein>
<comment type="caution">
    <text evidence="2">The sequence shown here is derived from an EMBL/GenBank/DDBJ whole genome shotgun (WGS) entry which is preliminary data.</text>
</comment>
<feature type="region of interest" description="Disordered" evidence="1">
    <location>
        <begin position="12"/>
        <end position="37"/>
    </location>
</feature>
<evidence type="ECO:0000256" key="1">
    <source>
        <dbReference type="SAM" id="MobiDB-lite"/>
    </source>
</evidence>
<feature type="compositionally biased region" description="Low complexity" evidence="1">
    <location>
        <begin position="28"/>
        <end position="37"/>
    </location>
</feature>
<dbReference type="Gramene" id="TVT98010">
    <property type="protein sequence ID" value="TVT98010"/>
    <property type="gene ID" value="EJB05_56727"/>
</dbReference>
<gene>
    <name evidence="2" type="ORF">EJB05_56727</name>
</gene>
<evidence type="ECO:0000313" key="3">
    <source>
        <dbReference type="Proteomes" id="UP000324897"/>
    </source>
</evidence>
<sequence>CPIVGQIWEAAARTPSPNENVEPSGCRPSSSATSGMPSSPEVFYGAAALVVRYVFDRMPPGLHGVPPSWRCEQEAVHAAGVRGQGVGVRAATIQAVFPSKGCGQNSMLTSVSERRLKSSVSLW</sequence>
<dbReference type="EMBL" id="RWGY01000913">
    <property type="protein sequence ID" value="TVT98010.1"/>
    <property type="molecule type" value="Genomic_DNA"/>
</dbReference>
<evidence type="ECO:0000313" key="2">
    <source>
        <dbReference type="EMBL" id="TVT98010.1"/>
    </source>
</evidence>
<feature type="non-terminal residue" evidence="2">
    <location>
        <position position="1"/>
    </location>
</feature>
<keyword evidence="3" id="KW-1185">Reference proteome</keyword>
<accession>A0A5J9SFF2</accession>